<dbReference type="RefSeq" id="WP_068557352.1">
    <property type="nucleotide sequence ID" value="NZ_LOEE01000059.1"/>
</dbReference>
<name>A0A140L136_9FIRM</name>
<organism evidence="1 2">
    <name type="scientific">Thermotalea metallivorans</name>
    <dbReference type="NCBI Taxonomy" id="520762"/>
    <lineage>
        <taxon>Bacteria</taxon>
        <taxon>Bacillati</taxon>
        <taxon>Bacillota</taxon>
        <taxon>Clostridia</taxon>
        <taxon>Peptostreptococcales</taxon>
        <taxon>Thermotaleaceae</taxon>
        <taxon>Thermotalea</taxon>
    </lineage>
</organism>
<evidence type="ECO:0000313" key="1">
    <source>
        <dbReference type="EMBL" id="KXG74261.1"/>
    </source>
</evidence>
<gene>
    <name evidence="1" type="ORF">AN619_24530</name>
</gene>
<evidence type="ECO:0000313" key="2">
    <source>
        <dbReference type="Proteomes" id="UP000070456"/>
    </source>
</evidence>
<keyword evidence="2" id="KW-1185">Reference proteome</keyword>
<dbReference type="Proteomes" id="UP000070456">
    <property type="component" value="Unassembled WGS sequence"/>
</dbReference>
<dbReference type="EMBL" id="LOEE01000059">
    <property type="protein sequence ID" value="KXG74261.1"/>
    <property type="molecule type" value="Genomic_DNA"/>
</dbReference>
<evidence type="ECO:0008006" key="3">
    <source>
        <dbReference type="Google" id="ProtNLM"/>
    </source>
</evidence>
<protein>
    <recommendedName>
        <fullName evidence="3">DUF2877 domain-containing protein</fullName>
    </recommendedName>
</protein>
<proteinExistence type="predicted"/>
<comment type="caution">
    <text evidence="1">The sequence shown here is derived from an EMBL/GenBank/DDBJ whole genome shotgun (WGS) entry which is preliminary data.</text>
</comment>
<dbReference type="STRING" id="520762.AN619_24530"/>
<dbReference type="InterPro" id="IPR021530">
    <property type="entry name" value="AllH-like"/>
</dbReference>
<reference evidence="1 2" key="1">
    <citation type="submission" date="2015-12" db="EMBL/GenBank/DDBJ databases">
        <title>Draft genome sequence of the thermoanaerobe Thermotalea metallivorans, an isolate from the runoff channel of the Great Artesian Basin, Australia.</title>
        <authorList>
            <person name="Patel B.K."/>
        </authorList>
    </citation>
    <scope>NUCLEOTIDE SEQUENCE [LARGE SCALE GENOMIC DNA]</scope>
    <source>
        <strain evidence="1 2">B2-1</strain>
    </source>
</reference>
<dbReference type="AlphaFoldDB" id="A0A140L136"/>
<sequence>MKAVEICVNTKQILGGQSVTYGVVHSVFQQVCNIETKEGAFIPLISHRMPPMPMAISFCIPSPLTMVSLGLEKGQRIIIQNWVLEMKESKFRLELEEARVWDGKPRLDFSKIKEEDFLKNIEFLRKILLENGKLQGIAALIADFDKFMEPSVYGREEEGNYPYREFIWPRIQKLLQWIWKEELQEISSAAKQIIGFGPGLTPAADDLLAGMMIAMVYGAVYHGFDHRRVWAINQAMIEGAKNRTTRVSGEMLSFAAVGEASEDIRQLMVSIYSKTNATGLIKEIFSVLGHGETSGSDLLAGIYMGCKLSLWKNKERVVEKCARV</sequence>
<dbReference type="OrthoDB" id="4933449at2"/>
<accession>A0A140L136</accession>
<dbReference type="Pfam" id="PF11392">
    <property type="entry name" value="AllH"/>
    <property type="match status" value="1"/>
</dbReference>